<feature type="non-terminal residue" evidence="2">
    <location>
        <position position="139"/>
    </location>
</feature>
<organism evidence="2">
    <name type="scientific">marine metagenome</name>
    <dbReference type="NCBI Taxonomy" id="408172"/>
    <lineage>
        <taxon>unclassified sequences</taxon>
        <taxon>metagenomes</taxon>
        <taxon>ecological metagenomes</taxon>
    </lineage>
</organism>
<dbReference type="GO" id="GO:0016787">
    <property type="term" value="F:hydrolase activity"/>
    <property type="evidence" value="ECO:0007669"/>
    <property type="project" value="InterPro"/>
</dbReference>
<accession>A0A381RHG8</accession>
<dbReference type="EMBL" id="UINC01001957">
    <property type="protein sequence ID" value="SUZ91220.1"/>
    <property type="molecule type" value="Genomic_DNA"/>
</dbReference>
<evidence type="ECO:0000259" key="1">
    <source>
        <dbReference type="Pfam" id="PF06439"/>
    </source>
</evidence>
<dbReference type="InterPro" id="IPR010496">
    <property type="entry name" value="AL/BT2_dom"/>
</dbReference>
<gene>
    <name evidence="2" type="ORF">METZ01_LOCUS44074</name>
</gene>
<evidence type="ECO:0000313" key="2">
    <source>
        <dbReference type="EMBL" id="SUZ91220.1"/>
    </source>
</evidence>
<sequence>MKNIYYILSIITISLILACSNTTKNQETSVAVENNTLTEKETAEGWRLLFDGKTSDGWRGYKKETFPTDWNITDEGEIYMSASGRGEAGSANGGDIIYDQKFSNFHVKLEWKVSEGGNSGIFYLGQETPEFDYIWRTAP</sequence>
<name>A0A381RHG8_9ZZZZ</name>
<protein>
    <recommendedName>
        <fullName evidence="1">3-keto-alpha-glucoside-1,2-lyase/3-keto-2-hydroxy-glucal hydratase domain-containing protein</fullName>
    </recommendedName>
</protein>
<dbReference type="Pfam" id="PF06439">
    <property type="entry name" value="3keto-disac_hyd"/>
    <property type="match status" value="1"/>
</dbReference>
<feature type="domain" description="3-keto-alpha-glucoside-1,2-lyase/3-keto-2-hydroxy-glucal hydratase" evidence="1">
    <location>
        <begin position="45"/>
        <end position="128"/>
    </location>
</feature>
<dbReference type="PROSITE" id="PS51257">
    <property type="entry name" value="PROKAR_LIPOPROTEIN"/>
    <property type="match status" value="1"/>
</dbReference>
<reference evidence="2" key="1">
    <citation type="submission" date="2018-05" db="EMBL/GenBank/DDBJ databases">
        <authorList>
            <person name="Lanie J.A."/>
            <person name="Ng W.-L."/>
            <person name="Kazmierczak K.M."/>
            <person name="Andrzejewski T.M."/>
            <person name="Davidsen T.M."/>
            <person name="Wayne K.J."/>
            <person name="Tettelin H."/>
            <person name="Glass J.I."/>
            <person name="Rusch D."/>
            <person name="Podicherti R."/>
            <person name="Tsui H.-C.T."/>
            <person name="Winkler M.E."/>
        </authorList>
    </citation>
    <scope>NUCLEOTIDE SEQUENCE</scope>
</reference>
<dbReference type="Gene3D" id="2.60.120.560">
    <property type="entry name" value="Exo-inulinase, domain 1"/>
    <property type="match status" value="1"/>
</dbReference>
<proteinExistence type="predicted"/>
<dbReference type="AlphaFoldDB" id="A0A381RHG8"/>